<organism evidence="1 2">
    <name type="scientific">Araneus ventricosus</name>
    <name type="common">Orbweaver spider</name>
    <name type="synonym">Epeira ventricosa</name>
    <dbReference type="NCBI Taxonomy" id="182803"/>
    <lineage>
        <taxon>Eukaryota</taxon>
        <taxon>Metazoa</taxon>
        <taxon>Ecdysozoa</taxon>
        <taxon>Arthropoda</taxon>
        <taxon>Chelicerata</taxon>
        <taxon>Arachnida</taxon>
        <taxon>Araneae</taxon>
        <taxon>Araneomorphae</taxon>
        <taxon>Entelegynae</taxon>
        <taxon>Araneoidea</taxon>
        <taxon>Araneidae</taxon>
        <taxon>Araneus</taxon>
    </lineage>
</organism>
<gene>
    <name evidence="1" type="ORF">AVEN_236182_1</name>
</gene>
<sequence>MRDAILEPLQLGELDKAKEIGPDGNCVSRFVIPAVNFRATDKVELMESQACNVTSPPVLRHNSSHELLKTIQDDVSMDSWDLIKFSSHT</sequence>
<dbReference type="EMBL" id="BGPR01047592">
    <property type="protein sequence ID" value="GBO24641.1"/>
    <property type="molecule type" value="Genomic_DNA"/>
</dbReference>
<evidence type="ECO:0000313" key="2">
    <source>
        <dbReference type="Proteomes" id="UP000499080"/>
    </source>
</evidence>
<evidence type="ECO:0000313" key="1">
    <source>
        <dbReference type="EMBL" id="GBO24641.1"/>
    </source>
</evidence>
<name>A0A4Y2VJ22_ARAVE</name>
<dbReference type="AlphaFoldDB" id="A0A4Y2VJ22"/>
<comment type="caution">
    <text evidence="1">The sequence shown here is derived from an EMBL/GenBank/DDBJ whole genome shotgun (WGS) entry which is preliminary data.</text>
</comment>
<reference evidence="1 2" key="1">
    <citation type="journal article" date="2019" name="Sci. Rep.">
        <title>Orb-weaving spider Araneus ventricosus genome elucidates the spidroin gene catalogue.</title>
        <authorList>
            <person name="Kono N."/>
            <person name="Nakamura H."/>
            <person name="Ohtoshi R."/>
            <person name="Moran D.A.P."/>
            <person name="Shinohara A."/>
            <person name="Yoshida Y."/>
            <person name="Fujiwara M."/>
            <person name="Mori M."/>
            <person name="Tomita M."/>
            <person name="Arakawa K."/>
        </authorList>
    </citation>
    <scope>NUCLEOTIDE SEQUENCE [LARGE SCALE GENOMIC DNA]</scope>
</reference>
<protein>
    <submittedName>
        <fullName evidence="1">Uncharacterized protein</fullName>
    </submittedName>
</protein>
<dbReference type="Proteomes" id="UP000499080">
    <property type="component" value="Unassembled WGS sequence"/>
</dbReference>
<accession>A0A4Y2VJ22</accession>
<proteinExistence type="predicted"/>
<keyword evidence="2" id="KW-1185">Reference proteome</keyword>